<name>A0AAV3YEM9_9GAST</name>
<evidence type="ECO:0000256" key="1">
    <source>
        <dbReference type="ARBA" id="ARBA00023054"/>
    </source>
</evidence>
<proteinExistence type="inferred from homology"/>
<dbReference type="PANTHER" id="PTHR14430:SF0">
    <property type="entry name" value="SEC2P DOMAIN-CONTAINING PROTEIN"/>
    <property type="match status" value="1"/>
</dbReference>
<keyword evidence="1 3" id="KW-0175">Coiled coil</keyword>
<dbReference type="Proteomes" id="UP000735302">
    <property type="component" value="Unassembled WGS sequence"/>
</dbReference>
<dbReference type="InterPro" id="IPR040351">
    <property type="entry name" value="RAB3IL/RAB3IP/Sec2"/>
</dbReference>
<feature type="coiled-coil region" evidence="3">
    <location>
        <begin position="265"/>
        <end position="356"/>
    </location>
</feature>
<feature type="compositionally biased region" description="Basic and acidic residues" evidence="4">
    <location>
        <begin position="409"/>
        <end position="425"/>
    </location>
</feature>
<accession>A0AAV3YEM9</accession>
<dbReference type="GO" id="GO:0070319">
    <property type="term" value="C:Golgi to plasma membrane transport vesicle"/>
    <property type="evidence" value="ECO:0007669"/>
    <property type="project" value="TreeGrafter"/>
</dbReference>
<dbReference type="GO" id="GO:0005085">
    <property type="term" value="F:guanyl-nucleotide exchange factor activity"/>
    <property type="evidence" value="ECO:0007669"/>
    <property type="project" value="InterPro"/>
</dbReference>
<feature type="region of interest" description="Disordered" evidence="4">
    <location>
        <begin position="118"/>
        <end position="140"/>
    </location>
</feature>
<dbReference type="Gene3D" id="1.20.5.4880">
    <property type="match status" value="1"/>
</dbReference>
<dbReference type="SUPFAM" id="SSF144284">
    <property type="entry name" value="Sec2 N-terminal region"/>
    <property type="match status" value="1"/>
</dbReference>
<evidence type="ECO:0000256" key="2">
    <source>
        <dbReference type="ARBA" id="ARBA00025794"/>
    </source>
</evidence>
<evidence type="ECO:0000256" key="3">
    <source>
        <dbReference type="SAM" id="Coils"/>
    </source>
</evidence>
<feature type="compositionally biased region" description="Low complexity" evidence="4">
    <location>
        <begin position="373"/>
        <end position="386"/>
    </location>
</feature>
<gene>
    <name evidence="5" type="ORF">PoB_000743300</name>
</gene>
<dbReference type="EMBL" id="BLXT01000847">
    <property type="protein sequence ID" value="GFN80927.1"/>
    <property type="molecule type" value="Genomic_DNA"/>
</dbReference>
<dbReference type="GO" id="GO:0006887">
    <property type="term" value="P:exocytosis"/>
    <property type="evidence" value="ECO:0007669"/>
    <property type="project" value="TreeGrafter"/>
</dbReference>
<evidence type="ECO:0000256" key="4">
    <source>
        <dbReference type="SAM" id="MobiDB-lite"/>
    </source>
</evidence>
<protein>
    <submittedName>
        <fullName evidence="5">Rab-3a-interacting protein</fullName>
    </submittedName>
</protein>
<dbReference type="Pfam" id="PF25555">
    <property type="entry name" value="RAB3A-like_C"/>
    <property type="match status" value="1"/>
</dbReference>
<feature type="compositionally biased region" description="Polar residues" evidence="4">
    <location>
        <begin position="122"/>
        <end position="140"/>
    </location>
</feature>
<evidence type="ECO:0000313" key="5">
    <source>
        <dbReference type="EMBL" id="GFN80927.1"/>
    </source>
</evidence>
<comment type="similarity">
    <text evidence="2">Belongs to the SEC2 family.</text>
</comment>
<dbReference type="PANTHER" id="PTHR14430">
    <property type="entry name" value="RABIN3-RELATED"/>
    <property type="match status" value="1"/>
</dbReference>
<evidence type="ECO:0000313" key="6">
    <source>
        <dbReference type="Proteomes" id="UP000735302"/>
    </source>
</evidence>
<comment type="caution">
    <text evidence="5">The sequence shown here is derived from an EMBL/GenBank/DDBJ whole genome shotgun (WGS) entry which is preliminary data.</text>
</comment>
<feature type="compositionally biased region" description="Basic and acidic residues" evidence="4">
    <location>
        <begin position="215"/>
        <end position="228"/>
    </location>
</feature>
<sequence length="576" mass="64355">MSRLPSLTVQKPSMDEETVVSIQPKASAKSQINRSNSAPQAQNRFSLMKGNGKTSSLKSQHHKGTLVSSPLATLSDGVVRVNQDQTAANVMAASQPLSGGDGHQPIFTEDGIHLSSLPLCDSNHSPSSTRRYYKQQSPQLFSVEPQAGNVLPSSELNPALSVGMSQQRNGFEGHPCSLASSSSSEQTYAIRIDNVEKDSFADSDNAVGNTGDSKVNGEGEHNSSDAEKSSQGCDILRPQPQRRQVRHAYSEVILPSEMQRKMSLANVKEKGYARLEEELTKAQKALEMKDEEVDELRGIRERLMKEVSDFTASLFEEVNSQLNEAALSEQQARKQLQEANHKIEMLSAEVAALKKLVLTSTPSSPNKHLHPQINNGASAISSPSGSGKKEKGGKPFWMTHRRSTSHHQYTKESRERDEAAQHHSQLKEMDTVAYDEFSRWRLQPTMEMNSAYFTRVQQEDIQPCLNFKNTRLADKLQQSVRENTLSIEPIPGDQSYPRKCCLSETHKLCNYKIKFESDDDWYSISQMSRNRIAAVCDFYCYVRYIVQGLVKCADKDMFAELVRLRHQMAQARLGLV</sequence>
<reference evidence="5 6" key="1">
    <citation type="journal article" date="2021" name="Elife">
        <title>Chloroplast acquisition without the gene transfer in kleptoplastic sea slugs, Plakobranchus ocellatus.</title>
        <authorList>
            <person name="Maeda T."/>
            <person name="Takahashi S."/>
            <person name="Yoshida T."/>
            <person name="Shimamura S."/>
            <person name="Takaki Y."/>
            <person name="Nagai Y."/>
            <person name="Toyoda A."/>
            <person name="Suzuki Y."/>
            <person name="Arimoto A."/>
            <person name="Ishii H."/>
            <person name="Satoh N."/>
            <person name="Nishiyama T."/>
            <person name="Hasebe M."/>
            <person name="Maruyama T."/>
            <person name="Minagawa J."/>
            <person name="Obokata J."/>
            <person name="Shigenobu S."/>
        </authorList>
    </citation>
    <scope>NUCLEOTIDE SEQUENCE [LARGE SCALE GENOMIC DNA]</scope>
</reference>
<dbReference type="CDD" id="cd21044">
    <property type="entry name" value="Rab11BD_RAB3IP_like"/>
    <property type="match status" value="1"/>
</dbReference>
<keyword evidence="6" id="KW-1185">Reference proteome</keyword>
<feature type="region of interest" description="Disordered" evidence="4">
    <location>
        <begin position="200"/>
        <end position="244"/>
    </location>
</feature>
<feature type="region of interest" description="Disordered" evidence="4">
    <location>
        <begin position="361"/>
        <end position="425"/>
    </location>
</feature>
<feature type="compositionally biased region" description="Polar residues" evidence="4">
    <location>
        <begin position="28"/>
        <end position="45"/>
    </location>
</feature>
<dbReference type="AlphaFoldDB" id="A0AAV3YEM9"/>
<feature type="compositionally biased region" description="Polar residues" evidence="4">
    <location>
        <begin position="1"/>
        <end position="11"/>
    </location>
</feature>
<feature type="region of interest" description="Disordered" evidence="4">
    <location>
        <begin position="1"/>
        <end position="69"/>
    </location>
</feature>
<organism evidence="5 6">
    <name type="scientific">Plakobranchus ocellatus</name>
    <dbReference type="NCBI Taxonomy" id="259542"/>
    <lineage>
        <taxon>Eukaryota</taxon>
        <taxon>Metazoa</taxon>
        <taxon>Spiralia</taxon>
        <taxon>Lophotrochozoa</taxon>
        <taxon>Mollusca</taxon>
        <taxon>Gastropoda</taxon>
        <taxon>Heterobranchia</taxon>
        <taxon>Euthyneura</taxon>
        <taxon>Panpulmonata</taxon>
        <taxon>Sacoglossa</taxon>
        <taxon>Placobranchoidea</taxon>
        <taxon>Plakobranchidae</taxon>
        <taxon>Plakobranchus</taxon>
    </lineage>
</organism>